<dbReference type="EMBL" id="SNSC02000018">
    <property type="protein sequence ID" value="TID16463.1"/>
    <property type="molecule type" value="Genomic_DNA"/>
</dbReference>
<keyword evidence="2" id="KW-0472">Membrane</keyword>
<keyword evidence="2" id="KW-0812">Transmembrane</keyword>
<sequence>MLAKKVFLAHFAGLCSAQREAMRYLRARQAPLSLGGHDQLMDTPVPEFDLLAPREPQITPAVSNDGSNVFTTVLYPSVPTAAPTANLVPIFVTYTGTLVASEVPVGFQWTAPASEPGTSAPTASQNIPTVIDTPSMKTILPAVILTPSLTLPTSEPTMSIPTNIMTSNSFSTTNLSSVITSTSSSTGSTTSSTSPTPPTPSSLITSSSSTTSTLTTASNTLSGVPTGVGLSKSNGAKETHKLSSGSIAGVIVGVISGAILFIALALFLWSRNKRSKRPESPGVYPEEAYLYDPPMTPPAGPDPGGNGGDIGLAFSSGEPGADREGLITGAVVPAGGTGGSSGAAATGRAGAESRPPQQWNGYSPIVSQDMAEFANPTARSIFTQAGPSSANPFTDPKYELGVGTTGEAASSDSHWPLNPNADSGLATPPGTVSASRPSTKPSTRRSTIRLLTPRSSETLPTVAGPSISGVGSPKYDRKLSANHPASPPSPSSNTQGEIIPSPYMRELRKAWGMDD</sequence>
<accession>A0A4Z1P410</accession>
<feature type="region of interest" description="Disordered" evidence="1">
    <location>
        <begin position="382"/>
        <end position="515"/>
    </location>
</feature>
<keyword evidence="3" id="KW-0732">Signal</keyword>
<dbReference type="Proteomes" id="UP000298493">
    <property type="component" value="Unassembled WGS sequence"/>
</dbReference>
<feature type="compositionally biased region" description="Basic and acidic residues" evidence="1">
    <location>
        <begin position="505"/>
        <end position="515"/>
    </location>
</feature>
<feature type="chain" id="PRO_5021376438" evidence="3">
    <location>
        <begin position="18"/>
        <end position="515"/>
    </location>
</feature>
<feature type="compositionally biased region" description="Low complexity" evidence="1">
    <location>
        <begin position="181"/>
        <end position="194"/>
    </location>
</feature>
<organism evidence="4 5">
    <name type="scientific">Venturia nashicola</name>
    <dbReference type="NCBI Taxonomy" id="86259"/>
    <lineage>
        <taxon>Eukaryota</taxon>
        <taxon>Fungi</taxon>
        <taxon>Dikarya</taxon>
        <taxon>Ascomycota</taxon>
        <taxon>Pezizomycotina</taxon>
        <taxon>Dothideomycetes</taxon>
        <taxon>Pleosporomycetidae</taxon>
        <taxon>Venturiales</taxon>
        <taxon>Venturiaceae</taxon>
        <taxon>Venturia</taxon>
    </lineage>
</organism>
<proteinExistence type="predicted"/>
<name>A0A4Z1P410_9PEZI</name>
<feature type="compositionally biased region" description="Low complexity" evidence="1">
    <location>
        <begin position="201"/>
        <end position="222"/>
    </location>
</feature>
<feature type="signal peptide" evidence="3">
    <location>
        <begin position="1"/>
        <end position="17"/>
    </location>
</feature>
<feature type="compositionally biased region" description="Polar residues" evidence="1">
    <location>
        <begin position="382"/>
        <end position="392"/>
    </location>
</feature>
<evidence type="ECO:0000256" key="1">
    <source>
        <dbReference type="SAM" id="MobiDB-lite"/>
    </source>
</evidence>
<keyword evidence="5" id="KW-1185">Reference proteome</keyword>
<evidence type="ECO:0000256" key="3">
    <source>
        <dbReference type="SAM" id="SignalP"/>
    </source>
</evidence>
<comment type="caution">
    <text evidence="4">The sequence shown here is derived from an EMBL/GenBank/DDBJ whole genome shotgun (WGS) entry which is preliminary data.</text>
</comment>
<dbReference type="STRING" id="86259.A0A4Z1P410"/>
<dbReference type="AlphaFoldDB" id="A0A4Z1P410"/>
<keyword evidence="2" id="KW-1133">Transmembrane helix</keyword>
<evidence type="ECO:0000313" key="4">
    <source>
        <dbReference type="EMBL" id="TID16463.1"/>
    </source>
</evidence>
<evidence type="ECO:0000256" key="2">
    <source>
        <dbReference type="SAM" id="Phobius"/>
    </source>
</evidence>
<feature type="region of interest" description="Disordered" evidence="1">
    <location>
        <begin position="275"/>
        <end position="363"/>
    </location>
</feature>
<feature type="region of interest" description="Disordered" evidence="1">
    <location>
        <begin position="181"/>
        <end position="240"/>
    </location>
</feature>
<reference evidence="4 5" key="1">
    <citation type="submission" date="2019-04" db="EMBL/GenBank/DDBJ databases">
        <title>High contiguity whole genome sequence and gene annotation resource for two Venturia nashicola isolates.</title>
        <authorList>
            <person name="Prokchorchik M."/>
            <person name="Won K."/>
            <person name="Lee Y."/>
            <person name="Choi E.D."/>
            <person name="Segonzac C."/>
            <person name="Sohn K.H."/>
        </authorList>
    </citation>
    <scope>NUCLEOTIDE SEQUENCE [LARGE SCALE GENOMIC DNA]</scope>
    <source>
        <strain evidence="4 5">PRI2</strain>
    </source>
</reference>
<gene>
    <name evidence="4" type="ORF">E6O75_ATG11581</name>
</gene>
<evidence type="ECO:0000313" key="5">
    <source>
        <dbReference type="Proteomes" id="UP000298493"/>
    </source>
</evidence>
<feature type="transmembrane region" description="Helical" evidence="2">
    <location>
        <begin position="247"/>
        <end position="269"/>
    </location>
</feature>
<protein>
    <submittedName>
        <fullName evidence="4">Uncharacterized protein</fullName>
    </submittedName>
</protein>